<protein>
    <submittedName>
        <fullName evidence="1">Uncharacterized protein</fullName>
    </submittedName>
</protein>
<dbReference type="Pfam" id="PF22759">
    <property type="entry name" value="E217_GP41"/>
    <property type="match status" value="1"/>
</dbReference>
<evidence type="ECO:0000313" key="2">
    <source>
        <dbReference type="Proteomes" id="UP000735456"/>
    </source>
</evidence>
<comment type="caution">
    <text evidence="1">The sequence shown here is derived from an EMBL/GenBank/DDBJ whole genome shotgun (WGS) entry which is preliminary data.</text>
</comment>
<name>A0A9P2I6X1_ECOLX</name>
<dbReference type="EMBL" id="AATQVU010000001">
    <property type="protein sequence ID" value="EFO3163537.1"/>
    <property type="molecule type" value="Genomic_DNA"/>
</dbReference>
<accession>A0A9P2I6X1</accession>
<reference evidence="1" key="1">
    <citation type="submission" date="2018-06" db="EMBL/GenBank/DDBJ databases">
        <authorList>
            <consortium name="GenomeTrakr network: Whole genome sequencing for foodborne pathogen traceback"/>
        </authorList>
    </citation>
    <scope>NUCLEOTIDE SEQUENCE</scope>
    <source>
        <strain evidence="1">PSU-0700</strain>
    </source>
</reference>
<evidence type="ECO:0000313" key="1">
    <source>
        <dbReference type="EMBL" id="EFO3163537.1"/>
    </source>
</evidence>
<gene>
    <name evidence="1" type="ORF">DP913_00455</name>
</gene>
<proteinExistence type="predicted"/>
<dbReference type="AlphaFoldDB" id="A0A9P2I6X1"/>
<sequence length="274" mass="29595">MNEIDPRVIIVGIEINGTIHQYTDLSLSASGSKFANPNQNECTVKITNLKKNTRNLLITETSPFNKNKTPKRLYLHVGRKSTGTRLMFVGDITSASPSQPPDITLTLKAKTGQSQKGVIISQSSGKQASLSAIAKEAAGKMGMKLNFQATDKNIANYSFSGAALKQTERIHAVGDVDVFVDDDQLVVKNAGAPLSGSVRVLDKDSGMIGIPEITEKGVKVKFLLDQQTTLGSELRITSEMNPAADGSYTISKLNYEIATHDTPFYFIAEATRNG</sequence>
<dbReference type="InterPro" id="IPR054496">
    <property type="entry name" value="E217_GP41"/>
</dbReference>
<dbReference type="Proteomes" id="UP000735456">
    <property type="component" value="Unassembled WGS sequence"/>
</dbReference>
<organism evidence="1 2">
    <name type="scientific">Escherichia coli O8</name>
    <dbReference type="NCBI Taxonomy" id="1010796"/>
    <lineage>
        <taxon>Bacteria</taxon>
        <taxon>Pseudomonadati</taxon>
        <taxon>Pseudomonadota</taxon>
        <taxon>Gammaproteobacteria</taxon>
        <taxon>Enterobacterales</taxon>
        <taxon>Enterobacteriaceae</taxon>
        <taxon>Escherichia</taxon>
    </lineage>
</organism>